<reference evidence="2" key="1">
    <citation type="submission" date="2022-11" db="UniProtKB">
        <authorList>
            <consortium name="WormBaseParasite"/>
        </authorList>
    </citation>
    <scope>IDENTIFICATION</scope>
</reference>
<dbReference type="Proteomes" id="UP000887576">
    <property type="component" value="Unplaced"/>
</dbReference>
<organism evidence="1 2">
    <name type="scientific">Panagrolaimus sp. JU765</name>
    <dbReference type="NCBI Taxonomy" id="591449"/>
    <lineage>
        <taxon>Eukaryota</taxon>
        <taxon>Metazoa</taxon>
        <taxon>Ecdysozoa</taxon>
        <taxon>Nematoda</taxon>
        <taxon>Chromadorea</taxon>
        <taxon>Rhabditida</taxon>
        <taxon>Tylenchina</taxon>
        <taxon>Panagrolaimomorpha</taxon>
        <taxon>Panagrolaimoidea</taxon>
        <taxon>Panagrolaimidae</taxon>
        <taxon>Panagrolaimus</taxon>
    </lineage>
</organism>
<proteinExistence type="predicted"/>
<dbReference type="WBParaSite" id="JU765_v2.g13333.t1">
    <property type="protein sequence ID" value="JU765_v2.g13333.t1"/>
    <property type="gene ID" value="JU765_v2.g13333"/>
</dbReference>
<sequence>MMRKRGMEPDDKGLDVQGLYSSNQHDYSKSGGFSAEDAVSSAPKRKAVVLTSEERDLPCVECGLEIADSYLYRSFKFQLCNCCRDMKRNEPEYQMINRTTAKQEYLLKDEDFDYRKPPLMCISKKNPHNPRYGDMKLYLVAQVKERAISIHGSMEEIEELKRHRSMKREVMAEKRFEKKIKKMREELRSSESKSLDLKPKWHSHEFEEGKPIEGQKFYTKKCKTCDFEATFEREDSLPNDVISILTAAQIVTTLDSACRELLDNAIDAGATSIEIKLKEKGSELIEVVDNGKGIAEADFSMVAQAHCTSKLRCVGDFDNLQTYGFRGQALNSLAKFSSLSIVTRATDAKCGSKLTFDEDGKLVDVKKIARNTGTTICVQNIFERLPVRRKEMIDQIEHHFLNMLHSIQAYALCWPNIEIKCRSVKPLRSKCFIATTGGQAQLKDVISLIFGHSGFIEIDNVIPTMETRKLYSAEKMPEKMFSEVFKIHGYVSTITSSSTVANNLFIFVNRRHIDYPKAHKIINTLYRTKRKDRYPILVLFLETHPSRINVCITPDKRTINLRDENVFLAKLHEALVKAFELEESTFIPLSTNNVKDGVPFRVSSSQSKGENRSLKRKAIENVEDENDPKSSPAIRNKRSSTRKSTMGDGSDSFSIEKSPAPPANSMFPSLWTLPVANNSSASNNFQERPNDESNQQIDLHVSESAVDTHQDNFIEEPFIGNEQTNNSFGFWNDDGFNNSLRDDSLQANQPSTIGYGMSLLDQSWRDTNYAAEIGMDRREFLTEDEILNELFEAEADVEILDDFEGDDEFFQTNSSKFNKQNLKLFSQLCFNGIFAQPLQTYQIKCPEKVFTNFKMQKGQNSSETNFNLDYFEEFNDPEIDQLVDAIKEHDESFGFCISHLEKHNNENDNFDGKEVASENETRVLLKKKEFGSMIVHWQFNKSFIFCSLGSNIFIVDQHAANEKFNYEKLWKTTKMKIQPLVCPMKMNLSPIQKQILLSNLASFHNSGFRAQIFDDSNEVYISTVPVYGAQTFGLPEFEEALAYFAEHPNRNIYRPQKLHAIYASKACRSSIMVGDDLDLKKMAMHVHRLATLDHPWNCPHGRPTIRLFQMGINTPFAFSCKL</sequence>
<evidence type="ECO:0000313" key="1">
    <source>
        <dbReference type="Proteomes" id="UP000887576"/>
    </source>
</evidence>
<name>A0AC34Q681_9BILA</name>
<accession>A0AC34Q681</accession>
<evidence type="ECO:0000313" key="2">
    <source>
        <dbReference type="WBParaSite" id="JU765_v2.g13333.t1"/>
    </source>
</evidence>
<protein>
    <submittedName>
        <fullName evidence="2">Uncharacterized protein</fullName>
    </submittedName>
</protein>